<dbReference type="InterPro" id="IPR050504">
    <property type="entry name" value="IgSF_BTN/MOG"/>
</dbReference>
<dbReference type="PROSITE" id="PS50835">
    <property type="entry name" value="IG_LIKE"/>
    <property type="match status" value="1"/>
</dbReference>
<dbReference type="InterPro" id="IPR007110">
    <property type="entry name" value="Ig-like_dom"/>
</dbReference>
<dbReference type="GO" id="GO:0005102">
    <property type="term" value="F:signaling receptor binding"/>
    <property type="evidence" value="ECO:0007669"/>
    <property type="project" value="TreeGrafter"/>
</dbReference>
<dbReference type="GO" id="GO:0001817">
    <property type="term" value="P:regulation of cytokine production"/>
    <property type="evidence" value="ECO:0007669"/>
    <property type="project" value="TreeGrafter"/>
</dbReference>
<dbReference type="FunFam" id="2.60.40.10:FF:000088">
    <property type="entry name" value="Butyrophilin subfamily 1 member A1"/>
    <property type="match status" value="1"/>
</dbReference>
<reference evidence="9" key="3">
    <citation type="submission" date="2025-09" db="UniProtKB">
        <authorList>
            <consortium name="Ensembl"/>
        </authorList>
    </citation>
    <scope>IDENTIFICATION</scope>
</reference>
<feature type="compositionally biased region" description="Basic and acidic residues" evidence="6">
    <location>
        <begin position="288"/>
        <end position="307"/>
    </location>
</feature>
<organism evidence="9 10">
    <name type="scientific">Amphiprion percula</name>
    <name type="common">Orange clownfish</name>
    <name type="synonym">Lutjanus percula</name>
    <dbReference type="NCBI Taxonomy" id="161767"/>
    <lineage>
        <taxon>Eukaryota</taxon>
        <taxon>Metazoa</taxon>
        <taxon>Chordata</taxon>
        <taxon>Craniata</taxon>
        <taxon>Vertebrata</taxon>
        <taxon>Euteleostomi</taxon>
        <taxon>Actinopterygii</taxon>
        <taxon>Neopterygii</taxon>
        <taxon>Teleostei</taxon>
        <taxon>Neoteleostei</taxon>
        <taxon>Acanthomorphata</taxon>
        <taxon>Ovalentaria</taxon>
        <taxon>Pomacentridae</taxon>
        <taxon>Amphiprion</taxon>
    </lineage>
</organism>
<dbReference type="InterPro" id="IPR013783">
    <property type="entry name" value="Ig-like_fold"/>
</dbReference>
<keyword evidence="3 7" id="KW-1133">Transmembrane helix</keyword>
<dbReference type="GO" id="GO:0050852">
    <property type="term" value="P:T cell receptor signaling pathway"/>
    <property type="evidence" value="ECO:0007669"/>
    <property type="project" value="TreeGrafter"/>
</dbReference>
<dbReference type="Pfam" id="PF22705">
    <property type="entry name" value="C2-set_3"/>
    <property type="match status" value="1"/>
</dbReference>
<evidence type="ECO:0000256" key="7">
    <source>
        <dbReference type="SAM" id="Phobius"/>
    </source>
</evidence>
<dbReference type="InterPro" id="IPR036179">
    <property type="entry name" value="Ig-like_dom_sf"/>
</dbReference>
<reference evidence="9" key="2">
    <citation type="submission" date="2025-08" db="UniProtKB">
        <authorList>
            <consortium name="Ensembl"/>
        </authorList>
    </citation>
    <scope>IDENTIFICATION</scope>
</reference>
<evidence type="ECO:0000256" key="1">
    <source>
        <dbReference type="ARBA" id="ARBA00004370"/>
    </source>
</evidence>
<evidence type="ECO:0000256" key="6">
    <source>
        <dbReference type="SAM" id="MobiDB-lite"/>
    </source>
</evidence>
<dbReference type="PANTHER" id="PTHR24100:SF151">
    <property type="entry name" value="ICOS LIGAND"/>
    <property type="match status" value="1"/>
</dbReference>
<protein>
    <recommendedName>
        <fullName evidence="8">Ig-like domain-containing protein</fullName>
    </recommendedName>
</protein>
<evidence type="ECO:0000256" key="4">
    <source>
        <dbReference type="ARBA" id="ARBA00023136"/>
    </source>
</evidence>
<name>A0A3P8U5E5_AMPPE</name>
<evidence type="ECO:0000313" key="9">
    <source>
        <dbReference type="Ensembl" id="ENSAPEP00000033755.1"/>
    </source>
</evidence>
<comment type="subcellular location">
    <subcellularLocation>
        <location evidence="1">Membrane</location>
    </subcellularLocation>
</comment>
<dbReference type="OMA" id="EIRIHCV"/>
<dbReference type="GO" id="GO:0009897">
    <property type="term" value="C:external side of plasma membrane"/>
    <property type="evidence" value="ECO:0007669"/>
    <property type="project" value="TreeGrafter"/>
</dbReference>
<proteinExistence type="predicted"/>
<keyword evidence="4 7" id="KW-0472">Membrane</keyword>
<accession>A0A3P8U5E5</accession>
<feature type="transmembrane region" description="Helical" evidence="7">
    <location>
        <begin position="7"/>
        <end position="26"/>
    </location>
</feature>
<evidence type="ECO:0000313" key="10">
    <source>
        <dbReference type="Proteomes" id="UP000265080"/>
    </source>
</evidence>
<keyword evidence="10" id="KW-1185">Reference proteome</keyword>
<keyword evidence="5" id="KW-0393">Immunoglobulin domain</keyword>
<dbReference type="InterPro" id="IPR053896">
    <property type="entry name" value="BTN3A2-like_Ig-C"/>
</dbReference>
<sequence length="315" mass="36001">SIISSRAVHLLSSFHCFFIIGVFLLLCSQVIGPLHPIVALIGEDIILPCYLKPVMNIRPVSRTSLFTDELKAITNVTCDKVLCLGKTEDVQECIKPLFKTSCLPSSGAASSLVNISEISRNSSAVELQCKSAGWYPEPEVLWLNGEGNVLSAGPTETFRDPDDLYTVSSRVTVEKRHSNKFTCRVQQNNINQSRETWIHVPGRLRQSYFHILSLHNCVCILYELISVMHFRKLQSKNEKEETQTEAEEDEKDLQRKKEELQKQLKRLETALERSNKQVDVLRHKKMKATKEKEETIRKLETENRNENQSESDEDL</sequence>
<dbReference type="SUPFAM" id="SSF48726">
    <property type="entry name" value="Immunoglobulin"/>
    <property type="match status" value="1"/>
</dbReference>
<dbReference type="Gene3D" id="2.60.40.10">
    <property type="entry name" value="Immunoglobulins"/>
    <property type="match status" value="1"/>
</dbReference>
<feature type="domain" description="Ig-like" evidence="8">
    <location>
        <begin position="104"/>
        <end position="199"/>
    </location>
</feature>
<dbReference type="GeneTree" id="ENSGT00940000179049"/>
<evidence type="ECO:0000256" key="3">
    <source>
        <dbReference type="ARBA" id="ARBA00022989"/>
    </source>
</evidence>
<dbReference type="STRING" id="161767.ENSAPEP00000033755"/>
<feature type="region of interest" description="Disordered" evidence="6">
    <location>
        <begin position="275"/>
        <end position="315"/>
    </location>
</feature>
<evidence type="ECO:0000259" key="8">
    <source>
        <dbReference type="PROSITE" id="PS50835"/>
    </source>
</evidence>
<feature type="region of interest" description="Disordered" evidence="6">
    <location>
        <begin position="235"/>
        <end position="257"/>
    </location>
</feature>
<keyword evidence="2 7" id="KW-0812">Transmembrane</keyword>
<dbReference type="Ensembl" id="ENSAPET00000034636.1">
    <property type="protein sequence ID" value="ENSAPEP00000033755.1"/>
    <property type="gene ID" value="ENSAPEG00000023984.1"/>
</dbReference>
<dbReference type="PANTHER" id="PTHR24100">
    <property type="entry name" value="BUTYROPHILIN"/>
    <property type="match status" value="1"/>
</dbReference>
<dbReference type="Proteomes" id="UP000265080">
    <property type="component" value="Chromosome 23"/>
</dbReference>
<reference evidence="9 10" key="1">
    <citation type="submission" date="2018-03" db="EMBL/GenBank/DDBJ databases">
        <title>Finding Nemo's genes: A chromosome-scale reference assembly of the genome of the orange clownfish Amphiprion percula.</title>
        <authorList>
            <person name="Lehmann R."/>
        </authorList>
    </citation>
    <scope>NUCLEOTIDE SEQUENCE</scope>
</reference>
<evidence type="ECO:0000256" key="2">
    <source>
        <dbReference type="ARBA" id="ARBA00022692"/>
    </source>
</evidence>
<dbReference type="AlphaFoldDB" id="A0A3P8U5E5"/>
<evidence type="ECO:0000256" key="5">
    <source>
        <dbReference type="ARBA" id="ARBA00023319"/>
    </source>
</evidence>